<gene>
    <name evidence="3" type="ORF">SAMN05660324_1481</name>
</gene>
<dbReference type="RefSeq" id="WP_091060790.1">
    <property type="nucleotide sequence ID" value="NZ_FNCF01000002.1"/>
</dbReference>
<dbReference type="OrthoDB" id="5197510at2"/>
<accession>A0A1G7QH26</accession>
<feature type="coiled-coil region" evidence="1">
    <location>
        <begin position="113"/>
        <end position="140"/>
    </location>
</feature>
<feature type="compositionally biased region" description="Low complexity" evidence="2">
    <location>
        <begin position="222"/>
        <end position="244"/>
    </location>
</feature>
<evidence type="ECO:0000313" key="4">
    <source>
        <dbReference type="Proteomes" id="UP000198863"/>
    </source>
</evidence>
<feature type="compositionally biased region" description="Low complexity" evidence="2">
    <location>
        <begin position="160"/>
        <end position="175"/>
    </location>
</feature>
<evidence type="ECO:0000256" key="2">
    <source>
        <dbReference type="SAM" id="MobiDB-lite"/>
    </source>
</evidence>
<dbReference type="Proteomes" id="UP000198863">
    <property type="component" value="Unassembled WGS sequence"/>
</dbReference>
<evidence type="ECO:0008006" key="5">
    <source>
        <dbReference type="Google" id="ProtNLM"/>
    </source>
</evidence>
<keyword evidence="4" id="KW-1185">Reference proteome</keyword>
<feature type="compositionally biased region" description="Basic and acidic residues" evidence="2">
    <location>
        <begin position="196"/>
        <end position="208"/>
    </location>
</feature>
<dbReference type="AlphaFoldDB" id="A0A1G7QH26"/>
<feature type="region of interest" description="Disordered" evidence="2">
    <location>
        <begin position="1"/>
        <end position="32"/>
    </location>
</feature>
<feature type="compositionally biased region" description="Pro residues" evidence="2">
    <location>
        <begin position="245"/>
        <end position="258"/>
    </location>
</feature>
<evidence type="ECO:0000313" key="3">
    <source>
        <dbReference type="EMBL" id="SDF97786.1"/>
    </source>
</evidence>
<reference evidence="4" key="1">
    <citation type="submission" date="2016-10" db="EMBL/GenBank/DDBJ databases">
        <authorList>
            <person name="Varghese N."/>
            <person name="Submissions S."/>
        </authorList>
    </citation>
    <scope>NUCLEOTIDE SEQUENCE [LARGE SCALE GENOMIC DNA]</scope>
    <source>
        <strain evidence="4">DSM 44526</strain>
    </source>
</reference>
<sequence>MSEGTFARPDKISDFGKQTAEQSQDLTSGLSSSMTGLMSANIGGSGFPEAALARSRYGSLAEASLRFVQDTAQGLTALGYAGITVAQNYREGDSEQQVLMDGVDAAFTPAPGQDSIARRAARAQQDAARAEAQRRVMLRRMGEDPDDYGTYQDGYDPTPTVTTTPANVCVAPTPTQQVQAHDDRAEEDGYDDQEAIDLRSEREEREQAAADPTPTPTPGHAPTPTTSGPTNSPSGSNGTGVPTATPGPSPTPSPTPSS</sequence>
<proteinExistence type="predicted"/>
<keyword evidence="1" id="KW-0175">Coiled coil</keyword>
<evidence type="ECO:0000256" key="1">
    <source>
        <dbReference type="SAM" id="Coils"/>
    </source>
</evidence>
<protein>
    <recommendedName>
        <fullName evidence="5">Excreted virulence factor EspC, type VII ESX diderm</fullName>
    </recommendedName>
</protein>
<dbReference type="EMBL" id="FNCF01000002">
    <property type="protein sequence ID" value="SDF97786.1"/>
    <property type="molecule type" value="Genomic_DNA"/>
</dbReference>
<feature type="region of interest" description="Disordered" evidence="2">
    <location>
        <begin position="160"/>
        <end position="258"/>
    </location>
</feature>
<feature type="compositionally biased region" description="Acidic residues" evidence="2">
    <location>
        <begin position="185"/>
        <end position="195"/>
    </location>
</feature>
<name>A0A1G7QH26_9ACTN</name>
<organism evidence="3 4">
    <name type="scientific">Klenkia brasiliensis</name>
    <dbReference type="NCBI Taxonomy" id="333142"/>
    <lineage>
        <taxon>Bacteria</taxon>
        <taxon>Bacillati</taxon>
        <taxon>Actinomycetota</taxon>
        <taxon>Actinomycetes</taxon>
        <taxon>Geodermatophilales</taxon>
        <taxon>Geodermatophilaceae</taxon>
        <taxon>Klenkia</taxon>
    </lineage>
</organism>